<sequence>MPPSLLTTPSEILEHVILLAVRDAPHGPPSVLRSLRLSCRTLNEALSVEHNPHLYLMLFLHSFDISSPNRHLPSPRLSVPALKQELKMRHIALQCIRRRDFNHPDLAAILATVYIMFLEDDGRNQGQVVWADLVGFLELLLHKRITQDASGENAWPLENEVNTLAVALLWFITSHCGLRQEAQLRQRIIDILSYYAYAGFRYPCFTEPETMFYLSDKIELAVSSHGVYPPPRPVSMTIEYFGVQTQFTLPPIAPFAILSQFARAEEFPLKVPPELPANRQEALSRGILLGPTKEDVDHFNTHCNTRLICSHSDDPQVNGYLKSRSHDADWSRSLVGTPPTISGYYIPGTLTGYWRGSSMTPFLDVYKSMMSSPEAPSALPFFGRFPLYVHFREYYCYSPTTPVPVERDGNAFFNAFMPQGCRSYKVENGIEFIGKNNSFRTTYVPLRRPQNSPQCSDVQDPSHSGEIRDVIIVGETEEPYASAWHGYKYVGRVRPSDGLIVLVREPAEDHTDQLGRALFRGYVISSCNFVGRWRSISVGEQPAEWESIFSMSKFAATP</sequence>
<reference evidence="1 2" key="1">
    <citation type="submission" date="2014-04" db="EMBL/GenBank/DDBJ databases">
        <authorList>
            <consortium name="DOE Joint Genome Institute"/>
            <person name="Kuo A."/>
            <person name="Kohler A."/>
            <person name="Costa M.D."/>
            <person name="Nagy L.G."/>
            <person name="Floudas D."/>
            <person name="Copeland A."/>
            <person name="Barry K.W."/>
            <person name="Cichocki N."/>
            <person name="Veneault-Fourrey C."/>
            <person name="LaButti K."/>
            <person name="Lindquist E.A."/>
            <person name="Lipzen A."/>
            <person name="Lundell T."/>
            <person name="Morin E."/>
            <person name="Murat C."/>
            <person name="Sun H."/>
            <person name="Tunlid A."/>
            <person name="Henrissat B."/>
            <person name="Grigoriev I.V."/>
            <person name="Hibbett D.S."/>
            <person name="Martin F."/>
            <person name="Nordberg H.P."/>
            <person name="Cantor M.N."/>
            <person name="Hua S.X."/>
        </authorList>
    </citation>
    <scope>NUCLEOTIDE SEQUENCE [LARGE SCALE GENOMIC DNA]</scope>
    <source>
        <strain evidence="1 2">Marx 270</strain>
    </source>
</reference>
<reference evidence="2" key="2">
    <citation type="submission" date="2015-01" db="EMBL/GenBank/DDBJ databases">
        <title>Evolutionary Origins and Diversification of the Mycorrhizal Mutualists.</title>
        <authorList>
            <consortium name="DOE Joint Genome Institute"/>
            <consortium name="Mycorrhizal Genomics Consortium"/>
            <person name="Kohler A."/>
            <person name="Kuo A."/>
            <person name="Nagy L.G."/>
            <person name="Floudas D."/>
            <person name="Copeland A."/>
            <person name="Barry K.W."/>
            <person name="Cichocki N."/>
            <person name="Veneault-Fourrey C."/>
            <person name="LaButti K."/>
            <person name="Lindquist E.A."/>
            <person name="Lipzen A."/>
            <person name="Lundell T."/>
            <person name="Morin E."/>
            <person name="Murat C."/>
            <person name="Riley R."/>
            <person name="Ohm R."/>
            <person name="Sun H."/>
            <person name="Tunlid A."/>
            <person name="Henrissat B."/>
            <person name="Grigoriev I.V."/>
            <person name="Hibbett D.S."/>
            <person name="Martin F."/>
        </authorList>
    </citation>
    <scope>NUCLEOTIDE SEQUENCE [LARGE SCALE GENOMIC DNA]</scope>
    <source>
        <strain evidence="2">Marx 270</strain>
    </source>
</reference>
<evidence type="ECO:0008006" key="3">
    <source>
        <dbReference type="Google" id="ProtNLM"/>
    </source>
</evidence>
<evidence type="ECO:0000313" key="2">
    <source>
        <dbReference type="Proteomes" id="UP000054217"/>
    </source>
</evidence>
<dbReference type="Proteomes" id="UP000054217">
    <property type="component" value="Unassembled WGS sequence"/>
</dbReference>
<proteinExistence type="predicted"/>
<keyword evidence="2" id="KW-1185">Reference proteome</keyword>
<dbReference type="AlphaFoldDB" id="A0A0C3PCP9"/>
<organism evidence="1 2">
    <name type="scientific">Pisolithus tinctorius Marx 270</name>
    <dbReference type="NCBI Taxonomy" id="870435"/>
    <lineage>
        <taxon>Eukaryota</taxon>
        <taxon>Fungi</taxon>
        <taxon>Dikarya</taxon>
        <taxon>Basidiomycota</taxon>
        <taxon>Agaricomycotina</taxon>
        <taxon>Agaricomycetes</taxon>
        <taxon>Agaricomycetidae</taxon>
        <taxon>Boletales</taxon>
        <taxon>Sclerodermatineae</taxon>
        <taxon>Pisolithaceae</taxon>
        <taxon>Pisolithus</taxon>
    </lineage>
</organism>
<accession>A0A0C3PCP9</accession>
<dbReference type="HOGENOM" id="CLU_011151_0_1_1"/>
<dbReference type="InParanoid" id="A0A0C3PCP9"/>
<name>A0A0C3PCP9_PISTI</name>
<dbReference type="OrthoDB" id="5595695at2759"/>
<evidence type="ECO:0000313" key="1">
    <source>
        <dbReference type="EMBL" id="KIO05816.1"/>
    </source>
</evidence>
<protein>
    <recommendedName>
        <fullName evidence="3">F-box domain-containing protein</fullName>
    </recommendedName>
</protein>
<gene>
    <name evidence="1" type="ORF">M404DRAFT_504801</name>
</gene>
<dbReference type="EMBL" id="KN831965">
    <property type="protein sequence ID" value="KIO05816.1"/>
    <property type="molecule type" value="Genomic_DNA"/>
</dbReference>